<dbReference type="InterPro" id="IPR032675">
    <property type="entry name" value="LRR_dom_sf"/>
</dbReference>
<protein>
    <recommendedName>
        <fullName evidence="1">F-box domain-containing protein</fullName>
    </recommendedName>
</protein>
<dbReference type="RefSeq" id="XP_040757688.1">
    <property type="nucleotide sequence ID" value="XM_040911774.1"/>
</dbReference>
<evidence type="ECO:0000313" key="3">
    <source>
        <dbReference type="Proteomes" id="UP000076871"/>
    </source>
</evidence>
<dbReference type="GeneID" id="63828802"/>
<dbReference type="Pfam" id="PF00646">
    <property type="entry name" value="F-box"/>
    <property type="match status" value="1"/>
</dbReference>
<dbReference type="InParanoid" id="A0A165AZJ7"/>
<proteinExistence type="predicted"/>
<sequence length="515" mass="59809">MPPSNAVQMFFFVPAPRVTILWLDDDILSEILSLLSMKNSLNLSETCRRLYPVSKHNALKEVTMSKAEQLPLFCSRYLISQTPRHVWVLRTLDLSTVATPFPVSSARLLEDLLREAENCRVLKLANMENLVTSSFGLGHALAALRRLEEVKLHLVGPWALMVLTSLRSHPIKIFLDTFVDIGYDRLFEALSYPAFSSLQTLGLNNPPKRTEVKNAHLHQLPSIRSLWLSHSRVPQYELVHVLPNVRALRLSDVVYWNKIRTFWYWHCYEMIPCWPVLDFVSTSGQFGWHLHCPIHWLNADNILDGHLHCGDIDESLILEELRDGLPVVFSFRVIDRRHHIFWTWVLQRAMTRLRCLEFELVEEVASILAQSNIIYIHIRFRPISLYTPPVWWQLPQTFSRGLTDISRTFKDIPSLRYLSIDCAACDAQDSDLGNKRNFLREEPQWWRMFTVQSGDKVVRRIPSFIGEQIRERLHSPAYDCMQEFDDSEWFAQEDAPTNARAVRETGLCHPSAFGH</sequence>
<dbReference type="AlphaFoldDB" id="A0A165AZJ7"/>
<evidence type="ECO:0000259" key="1">
    <source>
        <dbReference type="Pfam" id="PF00646"/>
    </source>
</evidence>
<name>A0A165AZJ7_9APHY</name>
<dbReference type="EMBL" id="KV427704">
    <property type="protein sequence ID" value="KZS99947.1"/>
    <property type="molecule type" value="Genomic_DNA"/>
</dbReference>
<evidence type="ECO:0000313" key="2">
    <source>
        <dbReference type="EMBL" id="KZS99947.1"/>
    </source>
</evidence>
<accession>A0A165AZJ7</accession>
<feature type="domain" description="F-box" evidence="1">
    <location>
        <begin position="20"/>
        <end position="55"/>
    </location>
</feature>
<dbReference type="InterPro" id="IPR001810">
    <property type="entry name" value="F-box_dom"/>
</dbReference>
<dbReference type="Proteomes" id="UP000076871">
    <property type="component" value="Unassembled WGS sequence"/>
</dbReference>
<keyword evidence="3" id="KW-1185">Reference proteome</keyword>
<dbReference type="SUPFAM" id="SSF52047">
    <property type="entry name" value="RNI-like"/>
    <property type="match status" value="1"/>
</dbReference>
<gene>
    <name evidence="2" type="ORF">LAESUDRAFT_753416</name>
</gene>
<dbReference type="Gene3D" id="3.80.10.10">
    <property type="entry name" value="Ribonuclease Inhibitor"/>
    <property type="match status" value="1"/>
</dbReference>
<organism evidence="2 3">
    <name type="scientific">Laetiporus sulphureus 93-53</name>
    <dbReference type="NCBI Taxonomy" id="1314785"/>
    <lineage>
        <taxon>Eukaryota</taxon>
        <taxon>Fungi</taxon>
        <taxon>Dikarya</taxon>
        <taxon>Basidiomycota</taxon>
        <taxon>Agaricomycotina</taxon>
        <taxon>Agaricomycetes</taxon>
        <taxon>Polyporales</taxon>
        <taxon>Laetiporus</taxon>
    </lineage>
</organism>
<reference evidence="2 3" key="1">
    <citation type="journal article" date="2016" name="Mol. Biol. Evol.">
        <title>Comparative Genomics of Early-Diverging Mushroom-Forming Fungi Provides Insights into the Origins of Lignocellulose Decay Capabilities.</title>
        <authorList>
            <person name="Nagy L.G."/>
            <person name="Riley R."/>
            <person name="Tritt A."/>
            <person name="Adam C."/>
            <person name="Daum C."/>
            <person name="Floudas D."/>
            <person name="Sun H."/>
            <person name="Yadav J.S."/>
            <person name="Pangilinan J."/>
            <person name="Larsson K.H."/>
            <person name="Matsuura K."/>
            <person name="Barry K."/>
            <person name="Labutti K."/>
            <person name="Kuo R."/>
            <person name="Ohm R.A."/>
            <person name="Bhattacharya S.S."/>
            <person name="Shirouzu T."/>
            <person name="Yoshinaga Y."/>
            <person name="Martin F.M."/>
            <person name="Grigoriev I.V."/>
            <person name="Hibbett D.S."/>
        </authorList>
    </citation>
    <scope>NUCLEOTIDE SEQUENCE [LARGE SCALE GENOMIC DNA]</scope>
    <source>
        <strain evidence="2 3">93-53</strain>
    </source>
</reference>